<protein>
    <submittedName>
        <fullName evidence="2">Uncharacterized protein</fullName>
    </submittedName>
</protein>
<dbReference type="EMBL" id="BAABQM010000002">
    <property type="protein sequence ID" value="GAA5414611.1"/>
    <property type="molecule type" value="Genomic_DNA"/>
</dbReference>
<feature type="transmembrane region" description="Helical" evidence="1">
    <location>
        <begin position="113"/>
        <end position="134"/>
    </location>
</feature>
<comment type="caution">
    <text evidence="2">The sequence shown here is derived from an EMBL/GenBank/DDBJ whole genome shotgun (WGS) entry which is preliminary data.</text>
</comment>
<feature type="transmembrane region" description="Helical" evidence="1">
    <location>
        <begin position="89"/>
        <end position="107"/>
    </location>
</feature>
<evidence type="ECO:0000256" key="1">
    <source>
        <dbReference type="SAM" id="Phobius"/>
    </source>
</evidence>
<keyword evidence="3" id="KW-1185">Reference proteome</keyword>
<keyword evidence="1" id="KW-0472">Membrane</keyword>
<feature type="transmembrane region" description="Helical" evidence="1">
    <location>
        <begin position="59"/>
        <end position="77"/>
    </location>
</feature>
<evidence type="ECO:0000313" key="3">
    <source>
        <dbReference type="Proteomes" id="UP001449582"/>
    </source>
</evidence>
<feature type="transmembrane region" description="Helical" evidence="1">
    <location>
        <begin position="247"/>
        <end position="265"/>
    </location>
</feature>
<proteinExistence type="predicted"/>
<feature type="transmembrane region" description="Helical" evidence="1">
    <location>
        <begin position="146"/>
        <end position="168"/>
    </location>
</feature>
<accession>A0ABP9U9U0</accession>
<reference evidence="2" key="1">
    <citation type="submission" date="2024-02" db="EMBL/GenBank/DDBJ databases">
        <title>Draft genome sequence of new strains in genus Ureaplasma.</title>
        <authorList>
            <person name="Nakajima Y."/>
            <person name="Segawa T."/>
        </authorList>
    </citation>
    <scope>NUCLEOTIDE SEQUENCE [LARGE SCALE GENOMIC DNA]</scope>
    <source>
        <strain evidence="2">OM1</strain>
    </source>
</reference>
<feature type="transmembrane region" description="Helical" evidence="1">
    <location>
        <begin position="21"/>
        <end position="39"/>
    </location>
</feature>
<keyword evidence="1" id="KW-0812">Transmembrane</keyword>
<dbReference type="RefSeq" id="WP_353289773.1">
    <property type="nucleotide sequence ID" value="NZ_BAABQM010000002.1"/>
</dbReference>
<evidence type="ECO:0000313" key="2">
    <source>
        <dbReference type="EMBL" id="GAA5414611.1"/>
    </source>
</evidence>
<gene>
    <name evidence="2" type="ORF">UREOM_3220</name>
</gene>
<feature type="transmembrane region" description="Helical" evidence="1">
    <location>
        <begin position="180"/>
        <end position="200"/>
    </location>
</feature>
<feature type="transmembrane region" description="Helical" evidence="1">
    <location>
        <begin position="221"/>
        <end position="241"/>
    </location>
</feature>
<keyword evidence="1" id="KW-1133">Transmembrane helix</keyword>
<name>A0ABP9U9U0_9BACT</name>
<sequence>MRVYKIKTMSSLNRMIMANSSLVSGGGFLLVSILCFIYWKIMTVDCAWCLQTNSYIEVTLFVSIALVIVGNFLRIFLNKNLLKNWGSIISLWITYLAIYFGAIAPVCSAAPDAWIIFIAISFTGISFLVTGCIGQSKITNRWTNNFWWFSFVFTASLFVLELFFLLLLHANYSGYARWQLIYQVVFSLVMVTILTLYYNSISRWNLAKLRMITNEKRKAQLLLKIYFLAGLGLLNTLICVIYNTGKILLFILFIFALVNSASSNNSTRIHYIYRRPWSDEEIVE</sequence>
<organism evidence="2 3">
    <name type="scientific">Ureaplasma ceti</name>
    <dbReference type="NCBI Taxonomy" id="3119530"/>
    <lineage>
        <taxon>Bacteria</taxon>
        <taxon>Bacillati</taxon>
        <taxon>Mycoplasmatota</taxon>
        <taxon>Mycoplasmoidales</taxon>
        <taxon>Mycoplasmoidaceae</taxon>
        <taxon>Ureaplasma</taxon>
    </lineage>
</organism>
<dbReference type="Proteomes" id="UP001449582">
    <property type="component" value="Unassembled WGS sequence"/>
</dbReference>